<keyword evidence="3 5" id="KW-0125">Carotenoid biosynthesis</keyword>
<feature type="domain" description="Amine oxidase" evidence="6">
    <location>
        <begin position="12"/>
        <end position="489"/>
    </location>
</feature>
<reference evidence="7 8" key="1">
    <citation type="submission" date="2019-11" db="EMBL/GenBank/DDBJ databases">
        <authorList>
            <person name="Im W.T."/>
        </authorList>
    </citation>
    <scope>NUCLEOTIDE SEQUENCE [LARGE SCALE GENOMIC DNA]</scope>
    <source>
        <strain evidence="7 8">SB-02</strain>
    </source>
</reference>
<evidence type="ECO:0000256" key="1">
    <source>
        <dbReference type="ARBA" id="ARBA00004829"/>
    </source>
</evidence>
<dbReference type="NCBIfam" id="TIGR02734">
    <property type="entry name" value="crtI_fam"/>
    <property type="match status" value="1"/>
</dbReference>
<keyword evidence="4 5" id="KW-0560">Oxidoreductase</keyword>
<dbReference type="PANTHER" id="PTHR43734">
    <property type="entry name" value="PHYTOENE DESATURASE"/>
    <property type="match status" value="1"/>
</dbReference>
<protein>
    <submittedName>
        <fullName evidence="7">Phytoene desaturase</fullName>
    </submittedName>
</protein>
<comment type="pathway">
    <text evidence="1 5">Carotenoid biosynthesis.</text>
</comment>
<keyword evidence="8" id="KW-1185">Reference proteome</keyword>
<dbReference type="Proteomes" id="UP000426027">
    <property type="component" value="Chromosome"/>
</dbReference>
<organism evidence="7 8">
    <name type="scientific">Phnomibacter ginsenosidimutans</name>
    <dbReference type="NCBI Taxonomy" id="2676868"/>
    <lineage>
        <taxon>Bacteria</taxon>
        <taxon>Pseudomonadati</taxon>
        <taxon>Bacteroidota</taxon>
        <taxon>Chitinophagia</taxon>
        <taxon>Chitinophagales</taxon>
        <taxon>Chitinophagaceae</taxon>
        <taxon>Phnomibacter</taxon>
    </lineage>
</organism>
<dbReference type="Gene3D" id="3.50.50.60">
    <property type="entry name" value="FAD/NAD(P)-binding domain"/>
    <property type="match status" value="2"/>
</dbReference>
<dbReference type="EMBL" id="CP046566">
    <property type="protein sequence ID" value="QGW27039.1"/>
    <property type="molecule type" value="Genomic_DNA"/>
</dbReference>
<dbReference type="GO" id="GO:0016491">
    <property type="term" value="F:oxidoreductase activity"/>
    <property type="evidence" value="ECO:0007669"/>
    <property type="project" value="UniProtKB-KW"/>
</dbReference>
<dbReference type="Pfam" id="PF01593">
    <property type="entry name" value="Amino_oxidase"/>
    <property type="match status" value="1"/>
</dbReference>
<evidence type="ECO:0000313" key="7">
    <source>
        <dbReference type="EMBL" id="QGW27039.1"/>
    </source>
</evidence>
<evidence type="ECO:0000256" key="5">
    <source>
        <dbReference type="RuleBase" id="RU362075"/>
    </source>
</evidence>
<proteinExistence type="inferred from homology"/>
<comment type="similarity">
    <text evidence="2 5">Belongs to the carotenoid/retinoid oxidoreductase family.</text>
</comment>
<sequence>MNKKAVVIGSGFAGMSAASFLAKSGWQVTVVEKHTLPGGRARKFEVDGFTFDMGPSWYWMPDVFERYFASFGHKVEDYYKLIRLDPSYRVYWPDDHWDIPATYSELAAMLESVEPGAAAALDKVMAEAAYKYEIGINKLVYKPGQSIAEFLDKDLLKGVFRLDVFTSIKKHFGKHFKHPKTRELLEFPALFLGALPEDTPALYSLMNYADIKGGTWFPEGGMFKIAEGMYKMAVELGVQFLFEHDAQSIDVTGKQARSVMALHKGTPVVLEADVVVSGADYHFTETKLLQPQYQSYSSSYWNSRVMAPSCLLYYVGLKKKVPGLKHHSLFFDTAFAPHAQDIYATPRWPNKPLFYVSATSVTDATQAPADGENLFFLIPVATGLEGDDEALRQRYFQQIIERFEERLGTTIKDDIVYYRSFALSDFVHDYNAFRGNAYGLANTLMQTAILKPAAKSKKISNLYYTGQLTVPGPGVPPSLISGEVVATLINQNFS</sequence>
<evidence type="ECO:0000256" key="4">
    <source>
        <dbReference type="ARBA" id="ARBA00023002"/>
    </source>
</evidence>
<evidence type="ECO:0000256" key="2">
    <source>
        <dbReference type="ARBA" id="ARBA00006046"/>
    </source>
</evidence>
<dbReference type="AlphaFoldDB" id="A0A6I6GPM4"/>
<dbReference type="InterPro" id="IPR002937">
    <property type="entry name" value="Amino_oxidase"/>
</dbReference>
<evidence type="ECO:0000313" key="8">
    <source>
        <dbReference type="Proteomes" id="UP000426027"/>
    </source>
</evidence>
<dbReference type="RefSeq" id="WP_157476386.1">
    <property type="nucleotide sequence ID" value="NZ_CP046566.1"/>
</dbReference>
<dbReference type="InterPro" id="IPR036188">
    <property type="entry name" value="FAD/NAD-bd_sf"/>
</dbReference>
<evidence type="ECO:0000259" key="6">
    <source>
        <dbReference type="Pfam" id="PF01593"/>
    </source>
</evidence>
<evidence type="ECO:0000256" key="3">
    <source>
        <dbReference type="ARBA" id="ARBA00022746"/>
    </source>
</evidence>
<dbReference type="InterPro" id="IPR014105">
    <property type="entry name" value="Carotenoid/retinoid_OxRdtase"/>
</dbReference>
<dbReference type="GO" id="GO:0016117">
    <property type="term" value="P:carotenoid biosynthetic process"/>
    <property type="evidence" value="ECO:0007669"/>
    <property type="project" value="UniProtKB-KW"/>
</dbReference>
<gene>
    <name evidence="7" type="primary">crtI</name>
    <name evidence="7" type="ORF">GLV81_01995</name>
</gene>
<dbReference type="PANTHER" id="PTHR43734:SF1">
    <property type="entry name" value="PHYTOENE DESATURASE"/>
    <property type="match status" value="1"/>
</dbReference>
<name>A0A6I6GPM4_9BACT</name>
<dbReference type="PRINTS" id="PR00419">
    <property type="entry name" value="ADXRDTASE"/>
</dbReference>
<dbReference type="SUPFAM" id="SSF51905">
    <property type="entry name" value="FAD/NAD(P)-binding domain"/>
    <property type="match status" value="1"/>
</dbReference>
<dbReference type="KEGG" id="fls:GLV81_01995"/>
<accession>A0A6I6GPM4</accession>